<dbReference type="EMBL" id="VDMA02000045">
    <property type="protein sequence ID" value="KAB8173157.1"/>
    <property type="molecule type" value="Genomic_DNA"/>
</dbReference>
<dbReference type="InterPro" id="IPR009057">
    <property type="entry name" value="Homeodomain-like_sf"/>
</dbReference>
<keyword evidence="5" id="KW-1185">Reference proteome</keyword>
<organism evidence="4 5">
    <name type="scientific">Microbispora catharanthi</name>
    <dbReference type="NCBI Taxonomy" id="1712871"/>
    <lineage>
        <taxon>Bacteria</taxon>
        <taxon>Bacillati</taxon>
        <taxon>Actinomycetota</taxon>
        <taxon>Actinomycetes</taxon>
        <taxon>Streptosporangiales</taxon>
        <taxon>Streptosporangiaceae</taxon>
        <taxon>Microbispora</taxon>
    </lineage>
</organism>
<evidence type="ECO:0000256" key="1">
    <source>
        <dbReference type="ARBA" id="ARBA00023125"/>
    </source>
</evidence>
<sequence length="225" mass="24354">MTTFQRARNQEQRELRRRAILDTATGMLAEMPVGAITLNELSRRVGLAKSNVLRYFDSREAILLELLDRAWKQWIADLPDLLARAVDATGPAQTRGRQVAAALAHSLSERPVMCDLFSAQAAVLERNVSAQVAGEWKRTALGNVEATADLLRAHLPELGEAASTLSAQIVMVTGSVYLHARPSSALLAAYEADPGLEVLRMDFSPTLTDILATLLAGALVRTAAP</sequence>
<dbReference type="AlphaFoldDB" id="A0A5N6AWJ4"/>
<evidence type="ECO:0000313" key="4">
    <source>
        <dbReference type="EMBL" id="KAB8173157.1"/>
    </source>
</evidence>
<comment type="caution">
    <text evidence="4">The sequence shown here is derived from an EMBL/GenBank/DDBJ whole genome shotgun (WGS) entry which is preliminary data.</text>
</comment>
<dbReference type="PROSITE" id="PS50977">
    <property type="entry name" value="HTH_TETR_2"/>
    <property type="match status" value="1"/>
</dbReference>
<dbReference type="PANTHER" id="PTHR30055">
    <property type="entry name" value="HTH-TYPE TRANSCRIPTIONAL REGULATOR RUTR"/>
    <property type="match status" value="1"/>
</dbReference>
<proteinExistence type="predicted"/>
<dbReference type="Pfam" id="PF17929">
    <property type="entry name" value="TetR_C_34"/>
    <property type="match status" value="1"/>
</dbReference>
<feature type="domain" description="HTH tetR-type" evidence="3">
    <location>
        <begin position="14"/>
        <end position="74"/>
    </location>
</feature>
<dbReference type="InterPro" id="IPR001647">
    <property type="entry name" value="HTH_TetR"/>
</dbReference>
<dbReference type="InterPro" id="IPR050109">
    <property type="entry name" value="HTH-type_TetR-like_transc_reg"/>
</dbReference>
<dbReference type="Proteomes" id="UP000313066">
    <property type="component" value="Unassembled WGS sequence"/>
</dbReference>
<dbReference type="RefSeq" id="WP_139580768.1">
    <property type="nucleotide sequence ID" value="NZ_VDMA02000045.1"/>
</dbReference>
<dbReference type="Pfam" id="PF00440">
    <property type="entry name" value="TetR_N"/>
    <property type="match status" value="1"/>
</dbReference>
<evidence type="ECO:0000259" key="3">
    <source>
        <dbReference type="PROSITE" id="PS50977"/>
    </source>
</evidence>
<feature type="DNA-binding region" description="H-T-H motif" evidence="2">
    <location>
        <begin position="37"/>
        <end position="56"/>
    </location>
</feature>
<dbReference type="Gene3D" id="1.10.357.10">
    <property type="entry name" value="Tetracycline Repressor, domain 2"/>
    <property type="match status" value="1"/>
</dbReference>
<protein>
    <submittedName>
        <fullName evidence="4">TetR family transcriptional regulator</fullName>
    </submittedName>
</protein>
<dbReference type="SUPFAM" id="SSF46689">
    <property type="entry name" value="Homeodomain-like"/>
    <property type="match status" value="1"/>
</dbReference>
<evidence type="ECO:0000256" key="2">
    <source>
        <dbReference type="PROSITE-ProRule" id="PRU00335"/>
    </source>
</evidence>
<evidence type="ECO:0000313" key="5">
    <source>
        <dbReference type="Proteomes" id="UP000313066"/>
    </source>
</evidence>
<dbReference type="InterPro" id="IPR041483">
    <property type="entry name" value="TetR_C_34"/>
</dbReference>
<name>A0A5N6AWJ4_9ACTN</name>
<accession>A0A5N6AWJ4</accession>
<dbReference type="GO" id="GO:0000976">
    <property type="term" value="F:transcription cis-regulatory region binding"/>
    <property type="evidence" value="ECO:0007669"/>
    <property type="project" value="TreeGrafter"/>
</dbReference>
<keyword evidence="1 2" id="KW-0238">DNA-binding</keyword>
<gene>
    <name evidence="4" type="ORF">FH610_041695</name>
</gene>
<reference evidence="4 5" key="1">
    <citation type="submission" date="2019-10" db="EMBL/GenBank/DDBJ databases">
        <title>Nonomuraea sp. nov., isolated from Phyllanthus amarus.</title>
        <authorList>
            <person name="Klykleung N."/>
            <person name="Tanasupawat S."/>
        </authorList>
    </citation>
    <scope>NUCLEOTIDE SEQUENCE [LARGE SCALE GENOMIC DNA]</scope>
    <source>
        <strain evidence="4 5">CR1-09</strain>
    </source>
</reference>
<dbReference type="PANTHER" id="PTHR30055:SF226">
    <property type="entry name" value="HTH-TYPE TRANSCRIPTIONAL REGULATOR PKSA"/>
    <property type="match status" value="1"/>
</dbReference>
<dbReference type="GO" id="GO:0003700">
    <property type="term" value="F:DNA-binding transcription factor activity"/>
    <property type="evidence" value="ECO:0007669"/>
    <property type="project" value="TreeGrafter"/>
</dbReference>